<accession>A0ABT2NPR4</accession>
<dbReference type="InterPro" id="IPR027266">
    <property type="entry name" value="TrmE/GcvT-like"/>
</dbReference>
<dbReference type="RefSeq" id="WP_261496792.1">
    <property type="nucleotide sequence ID" value="NZ_JAOCQF010000003.1"/>
</dbReference>
<evidence type="ECO:0000313" key="2">
    <source>
        <dbReference type="Proteomes" id="UP001205601"/>
    </source>
</evidence>
<comment type="caution">
    <text evidence="1">The sequence shown here is derived from an EMBL/GenBank/DDBJ whole genome shotgun (WGS) entry which is preliminary data.</text>
</comment>
<name>A0ABT2NPR4_9RHOB</name>
<reference evidence="2" key="1">
    <citation type="submission" date="2023-07" db="EMBL/GenBank/DDBJ databases">
        <title>Defluviimonas sediminis sp. nov., isolated from mangrove sediment.</title>
        <authorList>
            <person name="Liu L."/>
            <person name="Li J."/>
            <person name="Huang Y."/>
            <person name="Pan J."/>
            <person name="Li M."/>
        </authorList>
    </citation>
    <scope>NUCLEOTIDE SEQUENCE [LARGE SCALE GENOMIC DNA]</scope>
    <source>
        <strain evidence="2">FT324</strain>
    </source>
</reference>
<dbReference type="SUPFAM" id="SSF103025">
    <property type="entry name" value="Folate-binding domain"/>
    <property type="match status" value="1"/>
</dbReference>
<evidence type="ECO:0000313" key="1">
    <source>
        <dbReference type="EMBL" id="MCT8330894.1"/>
    </source>
</evidence>
<dbReference type="Gene3D" id="3.30.70.1520">
    <property type="entry name" value="Heterotetrameric sarcosine oxidase"/>
    <property type="match status" value="1"/>
</dbReference>
<dbReference type="EMBL" id="JAOCQF010000003">
    <property type="protein sequence ID" value="MCT8330894.1"/>
    <property type="molecule type" value="Genomic_DNA"/>
</dbReference>
<sequence>MPEHSLKAVTPLGHAAPHAETFGPITIAEVTDVALASVAARQGRAADVAAAAKRIGLDLPPPGRHAAGTPCSAFWMGPEMWMVEAPFSTHEDVVAALKPAFGDAASLTEQTDAWARLRVTGADLPRLFERLCNADLARAEAGHAIRTTIEHLGAFLLVRSAAEIDVLAARSSAGSMHHALVAAAKSAF</sequence>
<dbReference type="Gene3D" id="3.30.1360.120">
    <property type="entry name" value="Probable tRNA modification gtpase trme, domain 1"/>
    <property type="match status" value="1"/>
</dbReference>
<organism evidence="1 2">
    <name type="scientific">Albidovulum sediminis</name>
    <dbReference type="NCBI Taxonomy" id="3066345"/>
    <lineage>
        <taxon>Bacteria</taxon>
        <taxon>Pseudomonadati</taxon>
        <taxon>Pseudomonadota</taxon>
        <taxon>Alphaproteobacteria</taxon>
        <taxon>Rhodobacterales</taxon>
        <taxon>Paracoccaceae</taxon>
        <taxon>Albidovulum</taxon>
    </lineage>
</organism>
<keyword evidence="2" id="KW-1185">Reference proteome</keyword>
<proteinExistence type="predicted"/>
<dbReference type="Proteomes" id="UP001205601">
    <property type="component" value="Unassembled WGS sequence"/>
</dbReference>
<protein>
    <submittedName>
        <fullName evidence="1">Sarcosine oxidase subunit gamma</fullName>
    </submittedName>
</protein>
<gene>
    <name evidence="1" type="ORF">N5I32_15350</name>
</gene>